<dbReference type="PANTHER" id="PTHR37984">
    <property type="entry name" value="PROTEIN CBG26694"/>
    <property type="match status" value="1"/>
</dbReference>
<dbReference type="AlphaFoldDB" id="A0A498MZW0"/>
<reference evidence="1 2" key="1">
    <citation type="submission" date="2018-03" db="EMBL/GenBank/DDBJ databases">
        <title>Draft genome sequence of Rohu Carp (Labeo rohita).</title>
        <authorList>
            <person name="Das P."/>
            <person name="Kushwaha B."/>
            <person name="Joshi C.G."/>
            <person name="Kumar D."/>
            <person name="Nagpure N.S."/>
            <person name="Sahoo L."/>
            <person name="Das S.P."/>
            <person name="Bit A."/>
            <person name="Patnaik S."/>
            <person name="Meher P.K."/>
            <person name="Jayasankar P."/>
            <person name="Koringa P.G."/>
            <person name="Patel N.V."/>
            <person name="Hinsu A.T."/>
            <person name="Kumar R."/>
            <person name="Pandey M."/>
            <person name="Agarwal S."/>
            <person name="Srivastava S."/>
            <person name="Singh M."/>
            <person name="Iquebal M.A."/>
            <person name="Jaiswal S."/>
            <person name="Angadi U.B."/>
            <person name="Kumar N."/>
            <person name="Raza M."/>
            <person name="Shah T.M."/>
            <person name="Rai A."/>
            <person name="Jena J.K."/>
        </authorList>
    </citation>
    <scope>NUCLEOTIDE SEQUENCE [LARGE SCALE GENOMIC DNA]</scope>
    <source>
        <strain evidence="1">DASCIFA01</strain>
        <tissue evidence="1">Testis</tissue>
    </source>
</reference>
<evidence type="ECO:0000313" key="2">
    <source>
        <dbReference type="Proteomes" id="UP000290572"/>
    </source>
</evidence>
<dbReference type="PANTHER" id="PTHR37984:SF5">
    <property type="entry name" value="PROTEIN NYNRIN-LIKE"/>
    <property type="match status" value="1"/>
</dbReference>
<dbReference type="InterPro" id="IPR043502">
    <property type="entry name" value="DNA/RNA_pol_sf"/>
</dbReference>
<dbReference type="EMBL" id="QBIY01012603">
    <property type="protein sequence ID" value="RXN22067.1"/>
    <property type="molecule type" value="Genomic_DNA"/>
</dbReference>
<evidence type="ECO:0000313" key="1">
    <source>
        <dbReference type="EMBL" id="RXN22067.1"/>
    </source>
</evidence>
<keyword evidence="1" id="KW-0675">Receptor</keyword>
<proteinExistence type="predicted"/>
<organism evidence="1 2">
    <name type="scientific">Labeo rohita</name>
    <name type="common">Indian major carp</name>
    <name type="synonym">Cyprinus rohita</name>
    <dbReference type="NCBI Taxonomy" id="84645"/>
    <lineage>
        <taxon>Eukaryota</taxon>
        <taxon>Metazoa</taxon>
        <taxon>Chordata</taxon>
        <taxon>Craniata</taxon>
        <taxon>Vertebrata</taxon>
        <taxon>Euteleostomi</taxon>
        <taxon>Actinopterygii</taxon>
        <taxon>Neopterygii</taxon>
        <taxon>Teleostei</taxon>
        <taxon>Ostariophysi</taxon>
        <taxon>Cypriniformes</taxon>
        <taxon>Cyprinidae</taxon>
        <taxon>Labeoninae</taxon>
        <taxon>Labeonini</taxon>
        <taxon>Labeo</taxon>
    </lineage>
</organism>
<dbReference type="Gene3D" id="3.10.10.10">
    <property type="entry name" value="HIV Type 1 Reverse Transcriptase, subunit A, domain 1"/>
    <property type="match status" value="1"/>
</dbReference>
<protein>
    <submittedName>
        <fullName evidence="1">Interleukin-1 receptor accessory-like 1-A isoform X3</fullName>
    </submittedName>
</protein>
<accession>A0A498MZW0</accession>
<comment type="caution">
    <text evidence="1">The sequence shown here is derived from an EMBL/GenBank/DDBJ whole genome shotgun (WGS) entry which is preliminary data.</text>
</comment>
<keyword evidence="2" id="KW-1185">Reference proteome</keyword>
<dbReference type="STRING" id="84645.A0A498MZW0"/>
<gene>
    <name evidence="1" type="ORF">ROHU_023574</name>
</gene>
<dbReference type="InterPro" id="IPR050951">
    <property type="entry name" value="Retrovirus_Pol_polyprotein"/>
</dbReference>
<dbReference type="Proteomes" id="UP000290572">
    <property type="component" value="Unassembled WGS sequence"/>
</dbReference>
<name>A0A498MZW0_LABRO</name>
<sequence length="415" mass="46884">MMSRLGGRARDIIKVTLRSNPSLKPGEDPRVITDILKQHFSELTYSAMPLADFYSTLPTVGENAMDYWIRLNKAVDVAEDCLKRQGRNLEDPRQKDDLILGSNVIKYLMHEMKSSDDYWRVTAQNCDVSEDPDTFQFLNMMAGVTRWQGAKVPSKIGTVKLTQAVTLLAGHEHLVWGRLPKNTLLTPGSTVIVEPTSSKSMPRNILVGRVITPMWGDGYIPMKIMNLSDQPVTLKRNCKLADVSPCVAAEDFTVFQNTSQVETKDQSAAYPESNCADLEKKLAEVGLKDIDINFCQISHSTQQELVLLVSYNDIFSKHALDCGEAKGFSHRIHLTDERPFRLPYRRVPPAHYQKLRQALTEMEEQGIIRKSTSEFASPLVMIWKKDGSLRICTDCTNSQTVWRLWAGMSISVLWT</sequence>
<dbReference type="SUPFAM" id="SSF56672">
    <property type="entry name" value="DNA/RNA polymerases"/>
    <property type="match status" value="1"/>
</dbReference>